<evidence type="ECO:0000313" key="4">
    <source>
        <dbReference type="EMBL" id="KRK71826.1"/>
    </source>
</evidence>
<dbReference type="RefSeq" id="WP_056951375.1">
    <property type="nucleotide sequence ID" value="NZ_AZDJ01000026.1"/>
</dbReference>
<dbReference type="OrthoDB" id="9764892at2"/>
<dbReference type="PATRIC" id="fig|1291734.4.peg.2123"/>
<dbReference type="SUPFAM" id="SSF55035">
    <property type="entry name" value="NAD-binding domain of HMG-CoA reductase"/>
    <property type="match status" value="1"/>
</dbReference>
<feature type="signal peptide" evidence="3">
    <location>
        <begin position="1"/>
        <end position="26"/>
    </location>
</feature>
<dbReference type="PANTHER" id="PTHR10572:SF24">
    <property type="entry name" value="3-HYDROXY-3-METHYLGLUTARYL-COENZYME A REDUCTASE"/>
    <property type="match status" value="1"/>
</dbReference>
<organism evidence="4 5">
    <name type="scientific">Lacticaseibacillus nasuensis JCM 17158</name>
    <dbReference type="NCBI Taxonomy" id="1291734"/>
    <lineage>
        <taxon>Bacteria</taxon>
        <taxon>Bacillati</taxon>
        <taxon>Bacillota</taxon>
        <taxon>Bacilli</taxon>
        <taxon>Lactobacillales</taxon>
        <taxon>Lactobacillaceae</taxon>
        <taxon>Lacticaseibacillus</taxon>
    </lineage>
</organism>
<keyword evidence="5" id="KW-1185">Reference proteome</keyword>
<evidence type="ECO:0000256" key="2">
    <source>
        <dbReference type="ARBA" id="ARBA00023002"/>
    </source>
</evidence>
<dbReference type="InterPro" id="IPR002202">
    <property type="entry name" value="HMG_CoA_Rdtase"/>
</dbReference>
<keyword evidence="3" id="KW-0732">Signal</keyword>
<evidence type="ECO:0000313" key="5">
    <source>
        <dbReference type="Proteomes" id="UP000051804"/>
    </source>
</evidence>
<feature type="chain" id="PRO_5006406275" evidence="3">
    <location>
        <begin position="27"/>
        <end position="420"/>
    </location>
</feature>
<dbReference type="EMBL" id="AZDJ01000026">
    <property type="protein sequence ID" value="KRK71826.1"/>
    <property type="molecule type" value="Genomic_DNA"/>
</dbReference>
<evidence type="ECO:0000256" key="3">
    <source>
        <dbReference type="SAM" id="SignalP"/>
    </source>
</evidence>
<sequence>MKFYQMTPAARRAALVAEGALTPAAAAQLATSGALPAAVADALSENQIGQFTLPFGVCRNLVINGQLTQVPMVTEEPSVVAAASNGARMVRASGGVHVTTAPHLVTGEIVFDHLADLPAAAQLVAARQAELTAVAAAAHPSLVARGGGLRGITPSIVAARWLKLQVTIDPQAAMGANLVNTLLEAMAAVVGEWLHAEPLVAILSNQVPEQTVATVTLAPAALATRDHSGQAIATRVVALSELAQVDSDRAVTHNKGIMNGVNAVVLASGNDTRAVAAAVFASATSATGMRPLSRWWLAANQLHGELRLPLPVGVVGGAISALPLAQVASALGRWHTVAQLQAGIAAVGLVQNLAALRALVGPGIQAGHMALQAHALAIAAGATGSEIQALAARLHTKDLAAARRALAALRKEGQHDNHRH</sequence>
<reference evidence="4 5" key="1">
    <citation type="journal article" date="2015" name="Genome Announc.">
        <title>Expanding the biotechnology potential of lactobacilli through comparative genomics of 213 strains and associated genera.</title>
        <authorList>
            <person name="Sun Z."/>
            <person name="Harris H.M."/>
            <person name="McCann A."/>
            <person name="Guo C."/>
            <person name="Argimon S."/>
            <person name="Zhang W."/>
            <person name="Yang X."/>
            <person name="Jeffery I.B."/>
            <person name="Cooney J.C."/>
            <person name="Kagawa T.F."/>
            <person name="Liu W."/>
            <person name="Song Y."/>
            <person name="Salvetti E."/>
            <person name="Wrobel A."/>
            <person name="Rasinkangas P."/>
            <person name="Parkhill J."/>
            <person name="Rea M.C."/>
            <person name="O'Sullivan O."/>
            <person name="Ritari J."/>
            <person name="Douillard F.P."/>
            <person name="Paul Ross R."/>
            <person name="Yang R."/>
            <person name="Briner A.E."/>
            <person name="Felis G.E."/>
            <person name="de Vos W.M."/>
            <person name="Barrangou R."/>
            <person name="Klaenhammer T.R."/>
            <person name="Caufield P.W."/>
            <person name="Cui Y."/>
            <person name="Zhang H."/>
            <person name="O'Toole P.W."/>
        </authorList>
    </citation>
    <scope>NUCLEOTIDE SEQUENCE [LARGE SCALE GENOMIC DNA]</scope>
    <source>
        <strain evidence="4 5">JCM 17158</strain>
    </source>
</reference>
<dbReference type="PRINTS" id="PR00071">
    <property type="entry name" value="HMGCOARDTASE"/>
</dbReference>
<comment type="similarity">
    <text evidence="1">Belongs to the HMG-CoA reductase family.</text>
</comment>
<dbReference type="Proteomes" id="UP000051804">
    <property type="component" value="Unassembled WGS sequence"/>
</dbReference>
<dbReference type="InterPro" id="IPR009029">
    <property type="entry name" value="HMG_CoA_Rdtase_sub-bd_dom_sf"/>
</dbReference>
<dbReference type="InterPro" id="IPR009023">
    <property type="entry name" value="HMG_CoA_Rdtase_NAD(P)-bd_sf"/>
</dbReference>
<evidence type="ECO:0000256" key="1">
    <source>
        <dbReference type="ARBA" id="ARBA00007661"/>
    </source>
</evidence>
<dbReference type="Gene3D" id="1.10.8.660">
    <property type="match status" value="1"/>
</dbReference>
<dbReference type="GO" id="GO:0004420">
    <property type="term" value="F:hydroxymethylglutaryl-CoA reductase (NADPH) activity"/>
    <property type="evidence" value="ECO:0007669"/>
    <property type="project" value="InterPro"/>
</dbReference>
<gene>
    <name evidence="4" type="ORF">FD02_GL002071</name>
</gene>
<dbReference type="PROSITE" id="PS50065">
    <property type="entry name" value="HMG_COA_REDUCTASE_4"/>
    <property type="match status" value="1"/>
</dbReference>
<comment type="caution">
    <text evidence="4">The sequence shown here is derived from an EMBL/GenBank/DDBJ whole genome shotgun (WGS) entry which is preliminary data.</text>
</comment>
<protein>
    <submittedName>
        <fullName evidence="4">Hydroxymethylglutaryl-CoA reductase</fullName>
    </submittedName>
</protein>
<dbReference type="Pfam" id="PF00368">
    <property type="entry name" value="HMG-CoA_red"/>
    <property type="match status" value="1"/>
</dbReference>
<dbReference type="STRING" id="1291734.FD02_GL002071"/>
<accession>A0A0R1JVZ2</accession>
<dbReference type="InterPro" id="IPR023074">
    <property type="entry name" value="HMG_CoA_Rdtase_cat_sf"/>
</dbReference>
<dbReference type="Gene3D" id="3.90.770.10">
    <property type="entry name" value="3-hydroxy-3-methylglutaryl-coenzyme A Reductase, Chain A, domain 2"/>
    <property type="match status" value="2"/>
</dbReference>
<keyword evidence="2" id="KW-0560">Oxidoreductase</keyword>
<dbReference type="SUPFAM" id="SSF56542">
    <property type="entry name" value="Substrate-binding domain of HMG-CoA reductase"/>
    <property type="match status" value="1"/>
</dbReference>
<name>A0A0R1JVZ2_9LACO</name>
<dbReference type="AlphaFoldDB" id="A0A0R1JVZ2"/>
<proteinExistence type="inferred from homology"/>
<dbReference type="GO" id="GO:0015936">
    <property type="term" value="P:coenzyme A metabolic process"/>
    <property type="evidence" value="ECO:0007669"/>
    <property type="project" value="InterPro"/>
</dbReference>
<dbReference type="PANTHER" id="PTHR10572">
    <property type="entry name" value="3-HYDROXY-3-METHYLGLUTARYL-COENZYME A REDUCTASE"/>
    <property type="match status" value="1"/>
</dbReference>